<dbReference type="OrthoDB" id="5881038at2"/>
<dbReference type="Proteomes" id="UP000240481">
    <property type="component" value="Unassembled WGS sequence"/>
</dbReference>
<comment type="caution">
    <text evidence="1">The sequence shown here is derived from an EMBL/GenBank/DDBJ whole genome shotgun (WGS) entry which is preliminary data.</text>
</comment>
<dbReference type="EMBL" id="PYLZ01000008">
    <property type="protein sequence ID" value="PSW23460.1"/>
    <property type="molecule type" value="Genomic_DNA"/>
</dbReference>
<name>A0A2T3P4Q2_9GAMM</name>
<gene>
    <name evidence="1" type="ORF">C9I94_15145</name>
</gene>
<dbReference type="AlphaFoldDB" id="A0A2T3P4Q2"/>
<evidence type="ECO:0000313" key="1">
    <source>
        <dbReference type="EMBL" id="PSW23460.1"/>
    </source>
</evidence>
<accession>A0A2T3P4Q2</accession>
<keyword evidence="2" id="KW-1185">Reference proteome</keyword>
<reference evidence="1 2" key="1">
    <citation type="submission" date="2018-01" db="EMBL/GenBank/DDBJ databases">
        <title>Whole genome sequencing of Histamine producing bacteria.</title>
        <authorList>
            <person name="Butler K."/>
        </authorList>
    </citation>
    <scope>NUCLEOTIDE SEQUENCE [LARGE SCALE GENOMIC DNA]</scope>
    <source>
        <strain evidence="1 2">DSM 24669</strain>
    </source>
</reference>
<evidence type="ECO:0000313" key="2">
    <source>
        <dbReference type="Proteomes" id="UP000240481"/>
    </source>
</evidence>
<protein>
    <submittedName>
        <fullName evidence="1">Uncharacterized protein</fullName>
    </submittedName>
</protein>
<proteinExistence type="predicted"/>
<sequence>MRLNKNNNDIEGSDVKKPFVILAIVAAFVLLARQLTLNERTPIIVELPDSPSFTASNLFDGDWAGKRVDVSGDKICLQTRILGTIDNGQVTLKLMYNNTLLKGWISAQGKLELYSDNPRWGYRFNGIATNDTIDGEWKVTNARCHGTWHIEKAS</sequence>
<organism evidence="1 2">
    <name type="scientific">Photobacterium swingsii</name>
    <dbReference type="NCBI Taxonomy" id="680026"/>
    <lineage>
        <taxon>Bacteria</taxon>
        <taxon>Pseudomonadati</taxon>
        <taxon>Pseudomonadota</taxon>
        <taxon>Gammaproteobacteria</taxon>
        <taxon>Vibrionales</taxon>
        <taxon>Vibrionaceae</taxon>
        <taxon>Photobacterium</taxon>
    </lineage>
</organism>